<reference evidence="7" key="1">
    <citation type="submission" date="2023-03" db="EMBL/GenBank/DDBJ databases">
        <authorList>
            <person name="Julca I."/>
        </authorList>
    </citation>
    <scope>NUCLEOTIDE SEQUENCE</scope>
</reference>
<dbReference type="Pfam" id="PF25598">
    <property type="entry name" value="ARM_PUB"/>
    <property type="match status" value="1"/>
</dbReference>
<dbReference type="Pfam" id="PF04564">
    <property type="entry name" value="U-box"/>
    <property type="match status" value="1"/>
</dbReference>
<organism evidence="7 8">
    <name type="scientific">Oldenlandia corymbosa var. corymbosa</name>
    <dbReference type="NCBI Taxonomy" id="529605"/>
    <lineage>
        <taxon>Eukaryota</taxon>
        <taxon>Viridiplantae</taxon>
        <taxon>Streptophyta</taxon>
        <taxon>Embryophyta</taxon>
        <taxon>Tracheophyta</taxon>
        <taxon>Spermatophyta</taxon>
        <taxon>Magnoliopsida</taxon>
        <taxon>eudicotyledons</taxon>
        <taxon>Gunneridae</taxon>
        <taxon>Pentapetalae</taxon>
        <taxon>asterids</taxon>
        <taxon>lamiids</taxon>
        <taxon>Gentianales</taxon>
        <taxon>Rubiaceae</taxon>
        <taxon>Rubioideae</taxon>
        <taxon>Spermacoceae</taxon>
        <taxon>Hedyotis-Oldenlandia complex</taxon>
        <taxon>Oldenlandia</taxon>
    </lineage>
</organism>
<dbReference type="InterPro" id="IPR045185">
    <property type="entry name" value="PUB22/23/24-like"/>
</dbReference>
<dbReference type="AlphaFoldDB" id="A0AAV1DD28"/>
<evidence type="ECO:0000256" key="1">
    <source>
        <dbReference type="ARBA" id="ARBA00000900"/>
    </source>
</evidence>
<dbReference type="EC" id="2.3.2.27" evidence="5"/>
<accession>A0AAV1DD28</accession>
<comment type="function">
    <text evidence="5">Functions as an E3 ubiquitin ligase.</text>
</comment>
<dbReference type="PANTHER" id="PTHR22849:SF128">
    <property type="entry name" value="U-BOX DOMAIN-CONTAINING PROTEIN"/>
    <property type="match status" value="1"/>
</dbReference>
<dbReference type="InterPro" id="IPR003613">
    <property type="entry name" value="Ubox_domain"/>
</dbReference>
<evidence type="ECO:0000256" key="2">
    <source>
        <dbReference type="ARBA" id="ARBA00004906"/>
    </source>
</evidence>
<evidence type="ECO:0000256" key="4">
    <source>
        <dbReference type="ARBA" id="ARBA00022786"/>
    </source>
</evidence>
<name>A0AAV1DD28_OLDCO</name>
<dbReference type="EMBL" id="OX459122">
    <property type="protein sequence ID" value="CAI9105779.1"/>
    <property type="molecule type" value="Genomic_DNA"/>
</dbReference>
<evidence type="ECO:0000256" key="5">
    <source>
        <dbReference type="RuleBase" id="RU369093"/>
    </source>
</evidence>
<sequence>MEEIEIPQFFLCPISLQIMKDPVTTITGITYDRESIEQWLRTSDQDSPAYCPITKQILPKDSDLTPNVMLRRLIQAWCTTNAEYGIDRIPTPKSPLSKSYLYKLIRDIRVEGLCVGALKKLFELANENVKWNRRCMVEAGLIKVLVLLIVKCFKENKTNGIEQALKLLYLIWNPSAENKEIFAGNYEFVEALTWVLRIEKIENHDVVRTHALKILKMIGEVASSGLMSQLKPEFFGVVTRVLRGDHKLPQQAIKAALHVLIKLCPWGNNRMKIIDSGAVFDLIELELRQPEKRTSELIFSLLAQLCSCADGRAQLLMHRAGIAMVSKRLLRNTPATDESCMHIFGQITRFSATDEVLIEMLRVGAVSKLCMVLQANCEAHLKKNARDMLRMHSKVWSNSPCIQVYLLTRYNR</sequence>
<comment type="pathway">
    <text evidence="2 5">Protein modification; protein ubiquitination.</text>
</comment>
<dbReference type="InterPro" id="IPR013083">
    <property type="entry name" value="Znf_RING/FYVE/PHD"/>
</dbReference>
<feature type="domain" description="U-box" evidence="6">
    <location>
        <begin position="5"/>
        <end position="84"/>
    </location>
</feature>
<dbReference type="CDD" id="cd16664">
    <property type="entry name" value="RING-Ubox_PUB"/>
    <property type="match status" value="1"/>
</dbReference>
<evidence type="ECO:0000313" key="7">
    <source>
        <dbReference type="EMBL" id="CAI9105779.1"/>
    </source>
</evidence>
<dbReference type="Gene3D" id="3.30.40.10">
    <property type="entry name" value="Zinc/RING finger domain, C3HC4 (zinc finger)"/>
    <property type="match status" value="1"/>
</dbReference>
<dbReference type="InterPro" id="IPR045210">
    <property type="entry name" value="RING-Ubox_PUB"/>
</dbReference>
<evidence type="ECO:0000313" key="8">
    <source>
        <dbReference type="Proteomes" id="UP001161247"/>
    </source>
</evidence>
<gene>
    <name evidence="7" type="ORF">OLC1_LOCUS14402</name>
</gene>
<dbReference type="SUPFAM" id="SSF57850">
    <property type="entry name" value="RING/U-box"/>
    <property type="match status" value="1"/>
</dbReference>
<comment type="catalytic activity">
    <reaction evidence="1 5">
        <text>S-ubiquitinyl-[E2 ubiquitin-conjugating enzyme]-L-cysteine + [acceptor protein]-L-lysine = [E2 ubiquitin-conjugating enzyme]-L-cysteine + N(6)-ubiquitinyl-[acceptor protein]-L-lysine.</text>
        <dbReference type="EC" id="2.3.2.27"/>
    </reaction>
</comment>
<keyword evidence="3 5" id="KW-0808">Transferase</keyword>
<evidence type="ECO:0000259" key="6">
    <source>
        <dbReference type="PROSITE" id="PS51698"/>
    </source>
</evidence>
<dbReference type="PANTHER" id="PTHR22849">
    <property type="entry name" value="WDSAM1 PROTEIN"/>
    <property type="match status" value="1"/>
</dbReference>
<dbReference type="InterPro" id="IPR016024">
    <property type="entry name" value="ARM-type_fold"/>
</dbReference>
<keyword evidence="4 5" id="KW-0833">Ubl conjugation pathway</keyword>
<dbReference type="GO" id="GO:0061630">
    <property type="term" value="F:ubiquitin protein ligase activity"/>
    <property type="evidence" value="ECO:0007669"/>
    <property type="project" value="UniProtKB-UniRule"/>
</dbReference>
<dbReference type="InterPro" id="IPR011989">
    <property type="entry name" value="ARM-like"/>
</dbReference>
<dbReference type="SMART" id="SM00504">
    <property type="entry name" value="Ubox"/>
    <property type="match status" value="1"/>
</dbReference>
<evidence type="ECO:0000256" key="3">
    <source>
        <dbReference type="ARBA" id="ARBA00022679"/>
    </source>
</evidence>
<keyword evidence="8" id="KW-1185">Reference proteome</keyword>
<dbReference type="Gene3D" id="1.25.10.10">
    <property type="entry name" value="Leucine-rich Repeat Variant"/>
    <property type="match status" value="1"/>
</dbReference>
<proteinExistence type="predicted"/>
<dbReference type="GO" id="GO:0016567">
    <property type="term" value="P:protein ubiquitination"/>
    <property type="evidence" value="ECO:0007669"/>
    <property type="project" value="UniProtKB-UniRule"/>
</dbReference>
<dbReference type="PROSITE" id="PS51698">
    <property type="entry name" value="U_BOX"/>
    <property type="match status" value="1"/>
</dbReference>
<dbReference type="Proteomes" id="UP001161247">
    <property type="component" value="Chromosome 5"/>
</dbReference>
<dbReference type="SUPFAM" id="SSF48371">
    <property type="entry name" value="ARM repeat"/>
    <property type="match status" value="1"/>
</dbReference>
<protein>
    <recommendedName>
        <fullName evidence="5 6">U-box domain-containing protein</fullName>
        <ecNumber evidence="5">2.3.2.27</ecNumber>
    </recommendedName>
    <alternativeName>
        <fullName evidence="5">RING-type E3 ubiquitin transferase PUB</fullName>
    </alternativeName>
</protein>
<dbReference type="InterPro" id="IPR058678">
    <property type="entry name" value="ARM_PUB"/>
</dbReference>